<protein>
    <submittedName>
        <fullName evidence="1">Uncharacterized protein</fullName>
    </submittedName>
</protein>
<gene>
    <name evidence="1" type="ORF">LCGC14_1324990</name>
</gene>
<name>A0A0F9MZ91_9ZZZZ</name>
<evidence type="ECO:0000313" key="1">
    <source>
        <dbReference type="EMBL" id="KKM81910.1"/>
    </source>
</evidence>
<reference evidence="1" key="1">
    <citation type="journal article" date="2015" name="Nature">
        <title>Complex archaea that bridge the gap between prokaryotes and eukaryotes.</title>
        <authorList>
            <person name="Spang A."/>
            <person name="Saw J.H."/>
            <person name="Jorgensen S.L."/>
            <person name="Zaremba-Niedzwiedzka K."/>
            <person name="Martijn J."/>
            <person name="Lind A.E."/>
            <person name="van Eijk R."/>
            <person name="Schleper C."/>
            <person name="Guy L."/>
            <person name="Ettema T.J."/>
        </authorList>
    </citation>
    <scope>NUCLEOTIDE SEQUENCE</scope>
</reference>
<organism evidence="1">
    <name type="scientific">marine sediment metagenome</name>
    <dbReference type="NCBI Taxonomy" id="412755"/>
    <lineage>
        <taxon>unclassified sequences</taxon>
        <taxon>metagenomes</taxon>
        <taxon>ecological metagenomes</taxon>
    </lineage>
</organism>
<accession>A0A0F9MZ91</accession>
<dbReference type="EMBL" id="LAZR01007944">
    <property type="protein sequence ID" value="KKM81910.1"/>
    <property type="molecule type" value="Genomic_DNA"/>
</dbReference>
<sequence length="80" mass="9647">MIEELKEKYIDQIKEILEDYNKIVVPIISKAFHPPFEKRNEIHSIITRVITAIDRITTKNSLYYKRTEEILKKEDDDRNL</sequence>
<comment type="caution">
    <text evidence="1">The sequence shown here is derived from an EMBL/GenBank/DDBJ whole genome shotgun (WGS) entry which is preliminary data.</text>
</comment>
<dbReference type="AlphaFoldDB" id="A0A0F9MZ91"/>
<proteinExistence type="predicted"/>